<dbReference type="InterPro" id="IPR000073">
    <property type="entry name" value="AB_hydrolase_1"/>
</dbReference>
<protein>
    <recommendedName>
        <fullName evidence="1">AB hydrolase-1 domain-containing protein</fullName>
    </recommendedName>
</protein>
<dbReference type="InterPro" id="IPR053145">
    <property type="entry name" value="AB_hydrolase_Est10"/>
</dbReference>
<dbReference type="InterPro" id="IPR029058">
    <property type="entry name" value="AB_hydrolase_fold"/>
</dbReference>
<dbReference type="EMBL" id="BPQP01000009">
    <property type="protein sequence ID" value="GJD93541.1"/>
    <property type="molecule type" value="Genomic_DNA"/>
</dbReference>
<reference evidence="2" key="1">
    <citation type="journal article" date="2021" name="Front. Microbiol.">
        <title>Comprehensive Comparative Genomics and Phenotyping of Methylobacterium Species.</title>
        <authorList>
            <person name="Alessa O."/>
            <person name="Ogura Y."/>
            <person name="Fujitani Y."/>
            <person name="Takami H."/>
            <person name="Hayashi T."/>
            <person name="Sahin N."/>
            <person name="Tani A."/>
        </authorList>
    </citation>
    <scope>NUCLEOTIDE SEQUENCE</scope>
    <source>
        <strain evidence="2">DSM 19015</strain>
    </source>
</reference>
<proteinExistence type="predicted"/>
<gene>
    <name evidence="2" type="ORF">OCOJLMKI_0736</name>
</gene>
<keyword evidence="3" id="KW-1185">Reference proteome</keyword>
<feature type="domain" description="AB hydrolase-1" evidence="1">
    <location>
        <begin position="39"/>
        <end position="267"/>
    </location>
</feature>
<organism evidence="2 3">
    <name type="scientific">Methylobacterium iners</name>
    <dbReference type="NCBI Taxonomy" id="418707"/>
    <lineage>
        <taxon>Bacteria</taxon>
        <taxon>Pseudomonadati</taxon>
        <taxon>Pseudomonadota</taxon>
        <taxon>Alphaproteobacteria</taxon>
        <taxon>Hyphomicrobiales</taxon>
        <taxon>Methylobacteriaceae</taxon>
        <taxon>Methylobacterium</taxon>
    </lineage>
</organism>
<name>A0ABQ4RRY4_9HYPH</name>
<sequence length="310" mass="31897">MTVCAALPVAATEEAVEVPGPLAALRGTLTRPGVASAAVLIIPGSGPTDRDGNNPLGVAASTYRLLAEGLAAKGVATLRIDKRGMIGSAAAVADPDAVTVSDYAGDVQHWADLLRAKTGAACVWLVGHSEGGLVALSTAQKAEGICGLILVATPGRPLGQVLRDQLTANPANAPLLAQAFGTIASLEGGRRVDDGALHPALASLFRPAVQGFLIDAFVLDPSKLLAAWQGPTLIVQGERDLQVSAADARGLHQAALRSELFLVPDANYVLKTVVSPDRAANIATYRDPRLPLAIGIVERIATFVTAPRAR</sequence>
<comment type="caution">
    <text evidence="2">The sequence shown here is derived from an EMBL/GenBank/DDBJ whole genome shotgun (WGS) entry which is preliminary data.</text>
</comment>
<dbReference type="Pfam" id="PF12697">
    <property type="entry name" value="Abhydrolase_6"/>
    <property type="match status" value="1"/>
</dbReference>
<reference evidence="2" key="2">
    <citation type="submission" date="2021-08" db="EMBL/GenBank/DDBJ databases">
        <authorList>
            <person name="Tani A."/>
            <person name="Ola A."/>
            <person name="Ogura Y."/>
            <person name="Katsura K."/>
            <person name="Hayashi T."/>
        </authorList>
    </citation>
    <scope>NUCLEOTIDE SEQUENCE</scope>
    <source>
        <strain evidence="2">DSM 19015</strain>
    </source>
</reference>
<dbReference type="SUPFAM" id="SSF53474">
    <property type="entry name" value="alpha/beta-Hydrolases"/>
    <property type="match status" value="1"/>
</dbReference>
<evidence type="ECO:0000259" key="1">
    <source>
        <dbReference type="Pfam" id="PF12697"/>
    </source>
</evidence>
<dbReference type="PANTHER" id="PTHR43265:SF1">
    <property type="entry name" value="ESTERASE ESTD"/>
    <property type="match status" value="1"/>
</dbReference>
<accession>A0ABQ4RRY4</accession>
<dbReference type="PANTHER" id="PTHR43265">
    <property type="entry name" value="ESTERASE ESTD"/>
    <property type="match status" value="1"/>
</dbReference>
<dbReference type="Proteomes" id="UP001055125">
    <property type="component" value="Unassembled WGS sequence"/>
</dbReference>
<evidence type="ECO:0000313" key="3">
    <source>
        <dbReference type="Proteomes" id="UP001055125"/>
    </source>
</evidence>
<dbReference type="Gene3D" id="3.40.50.1820">
    <property type="entry name" value="alpha/beta hydrolase"/>
    <property type="match status" value="1"/>
</dbReference>
<evidence type="ECO:0000313" key="2">
    <source>
        <dbReference type="EMBL" id="GJD93541.1"/>
    </source>
</evidence>